<dbReference type="FunFam" id="3.40.50.720:FF:000084">
    <property type="entry name" value="Short-chain dehydrogenase reductase"/>
    <property type="match status" value="2"/>
</dbReference>
<dbReference type="AlphaFoldDB" id="A0A7R9KT55"/>
<protein>
    <submittedName>
        <fullName evidence="2">Uncharacterized protein</fullName>
    </submittedName>
</protein>
<evidence type="ECO:0000256" key="1">
    <source>
        <dbReference type="ARBA" id="ARBA00023002"/>
    </source>
</evidence>
<reference evidence="2" key="1">
    <citation type="submission" date="2020-11" db="EMBL/GenBank/DDBJ databases">
        <authorList>
            <person name="Tran Van P."/>
        </authorList>
    </citation>
    <scope>NUCLEOTIDE SEQUENCE</scope>
</reference>
<name>A0A7R9KT55_9ACAR</name>
<dbReference type="PROSITE" id="PS00061">
    <property type="entry name" value="ADH_SHORT"/>
    <property type="match status" value="1"/>
</dbReference>
<gene>
    <name evidence="2" type="ORF">OSB1V03_LOCUS9383</name>
</gene>
<dbReference type="GO" id="GO:0016491">
    <property type="term" value="F:oxidoreductase activity"/>
    <property type="evidence" value="ECO:0007669"/>
    <property type="project" value="UniProtKB-KW"/>
</dbReference>
<dbReference type="InterPro" id="IPR020904">
    <property type="entry name" value="Sc_DH/Rdtase_CS"/>
</dbReference>
<dbReference type="SUPFAM" id="SSF51735">
    <property type="entry name" value="NAD(P)-binding Rossmann-fold domains"/>
    <property type="match status" value="3"/>
</dbReference>
<evidence type="ECO:0000313" key="3">
    <source>
        <dbReference type="Proteomes" id="UP000759131"/>
    </source>
</evidence>
<dbReference type="InterPro" id="IPR036291">
    <property type="entry name" value="NAD(P)-bd_dom_sf"/>
</dbReference>
<dbReference type="OrthoDB" id="417891at2759"/>
<dbReference type="PANTHER" id="PTHR43975">
    <property type="entry name" value="ZGC:101858"/>
    <property type="match status" value="1"/>
</dbReference>
<keyword evidence="3" id="KW-1185">Reference proteome</keyword>
<dbReference type="Gene3D" id="3.40.50.720">
    <property type="entry name" value="NAD(P)-binding Rossmann-like Domain"/>
    <property type="match status" value="3"/>
</dbReference>
<dbReference type="InterPro" id="IPR002347">
    <property type="entry name" value="SDR_fam"/>
</dbReference>
<sequence>MSTAYAISKAGADIMTKTLALELGPRIRLNTISPGYTETNINDGADPEMTKMLQQEMFKRIPLQKVGQPLDVANAAVFLASKDAQNGRNFTGKVVLVTGSSSGIGEGIVKLFSTLGANVVVTGRKADRVKRVAKEAQELSPNKLKPLEIVADVTKSGDLNKLMNETIRTFGKLDVLVNNAGIGQASHIKDPNFMKVFDHLIRLNLRAYLKLTHLAVPYLEATNGTVISISSIAGLVPAKMTTAYAISKAGGDIMTKTLALELGPRIRVNSISPGNTRTNINENAGDMDPTMLKWFEQEMFKRIPLQKVGQPLDMANGVAFLASNEAQYITGVNLVIDGGANIYRNLSDEDYSQVKKSRNFTGKVVLTTGSSSGIGEGIVKLFSLLGASVVVTGRNVTDIHRVAKEVHELSPQKLKPLEVTADVTKSDDLQRLLNETIKTYGKLDVLVNNAGIGPTAGVRDKAFMDVFDRTIDVNLRAYAELCHLAVDYLDQTNGTIISISSIASAHPYIANMAYEVSKSGVDMMTKVLALELGPRIRVNAINPGLVESNLMGSVPPVIVDALRKELIARTPLKRIGQPLDIAKGVAFLASTDAQFITGANLFIDGGLVYNVPGF</sequence>
<dbReference type="Proteomes" id="UP000759131">
    <property type="component" value="Unassembled WGS sequence"/>
</dbReference>
<dbReference type="Pfam" id="PF13561">
    <property type="entry name" value="adh_short_C2"/>
    <property type="match status" value="3"/>
</dbReference>
<dbReference type="PRINTS" id="PR00080">
    <property type="entry name" value="SDRFAMILY"/>
</dbReference>
<dbReference type="NCBIfam" id="NF005559">
    <property type="entry name" value="PRK07231.1"/>
    <property type="match status" value="2"/>
</dbReference>
<evidence type="ECO:0000313" key="2">
    <source>
        <dbReference type="EMBL" id="CAD7628965.1"/>
    </source>
</evidence>
<dbReference type="PRINTS" id="PR00081">
    <property type="entry name" value="GDHRDH"/>
</dbReference>
<keyword evidence="1" id="KW-0560">Oxidoreductase</keyword>
<dbReference type="EMBL" id="CAJPIZ010006288">
    <property type="protein sequence ID" value="CAG2109395.1"/>
    <property type="molecule type" value="Genomic_DNA"/>
</dbReference>
<accession>A0A7R9KT55</accession>
<dbReference type="PANTHER" id="PTHR43975:SF2">
    <property type="entry name" value="EG:BACR7A4.14 PROTEIN-RELATED"/>
    <property type="match status" value="1"/>
</dbReference>
<organism evidence="2">
    <name type="scientific">Medioppia subpectinata</name>
    <dbReference type="NCBI Taxonomy" id="1979941"/>
    <lineage>
        <taxon>Eukaryota</taxon>
        <taxon>Metazoa</taxon>
        <taxon>Ecdysozoa</taxon>
        <taxon>Arthropoda</taxon>
        <taxon>Chelicerata</taxon>
        <taxon>Arachnida</taxon>
        <taxon>Acari</taxon>
        <taxon>Acariformes</taxon>
        <taxon>Sarcoptiformes</taxon>
        <taxon>Oribatida</taxon>
        <taxon>Brachypylina</taxon>
        <taxon>Oppioidea</taxon>
        <taxon>Oppiidae</taxon>
        <taxon>Medioppia</taxon>
    </lineage>
</organism>
<proteinExistence type="predicted"/>
<dbReference type="EMBL" id="OC860863">
    <property type="protein sequence ID" value="CAD7628965.1"/>
    <property type="molecule type" value="Genomic_DNA"/>
</dbReference>